<reference evidence="2 3" key="1">
    <citation type="submission" date="2018-08" db="EMBL/GenBank/DDBJ databases">
        <title>A genome reference for cultivated species of the human gut microbiota.</title>
        <authorList>
            <person name="Zou Y."/>
            <person name="Xue W."/>
            <person name="Luo G."/>
        </authorList>
    </citation>
    <scope>NUCLEOTIDE SEQUENCE [LARGE SCALE GENOMIC DNA]</scope>
    <source>
        <strain evidence="2 3">AF18-46</strain>
    </source>
</reference>
<feature type="transmembrane region" description="Helical" evidence="1">
    <location>
        <begin position="147"/>
        <end position="168"/>
    </location>
</feature>
<keyword evidence="1" id="KW-1133">Transmembrane helix</keyword>
<dbReference type="RefSeq" id="WP_118765179.1">
    <property type="nucleotide sequence ID" value="NZ_CABJCF010000003.1"/>
</dbReference>
<dbReference type="AlphaFoldDB" id="A0A412PDP1"/>
<proteinExistence type="predicted"/>
<dbReference type="EMBL" id="QRWX01000003">
    <property type="protein sequence ID" value="RGT55169.1"/>
    <property type="molecule type" value="Genomic_DNA"/>
</dbReference>
<accession>A0A412PDP1</accession>
<keyword evidence="1" id="KW-0472">Membrane</keyword>
<evidence type="ECO:0000313" key="2">
    <source>
        <dbReference type="EMBL" id="RGT55169.1"/>
    </source>
</evidence>
<protein>
    <submittedName>
        <fullName evidence="2">Uncharacterized protein</fullName>
    </submittedName>
</protein>
<name>A0A412PDP1_9FIRM</name>
<sequence>MDKINKIRIVTVFTTVLSFIMLGIGAVVGGISAYIFIQMNQVPSFDTIGMDVNGKLTLSPFVNMTSTPMFQLVCVSLIGVGIGIVIINIIPCITGIQTFNMIKYDGISEYECMELGRRDGFFKFMASIVPLIMLVTVYLIFRVWYVYFFVSYFLLVVPMLVALYQIWLCRE</sequence>
<evidence type="ECO:0000313" key="3">
    <source>
        <dbReference type="Proteomes" id="UP000284731"/>
    </source>
</evidence>
<feature type="transmembrane region" description="Helical" evidence="1">
    <location>
        <begin position="120"/>
        <end position="141"/>
    </location>
</feature>
<feature type="transmembrane region" description="Helical" evidence="1">
    <location>
        <begin position="69"/>
        <end position="99"/>
    </location>
</feature>
<feature type="transmembrane region" description="Helical" evidence="1">
    <location>
        <begin position="12"/>
        <end position="37"/>
    </location>
</feature>
<comment type="caution">
    <text evidence="2">The sequence shown here is derived from an EMBL/GenBank/DDBJ whole genome shotgun (WGS) entry which is preliminary data.</text>
</comment>
<gene>
    <name evidence="2" type="ORF">DWX20_08465</name>
</gene>
<dbReference type="Proteomes" id="UP000284731">
    <property type="component" value="Unassembled WGS sequence"/>
</dbReference>
<organism evidence="2 3">
    <name type="scientific">Solobacterium moorei</name>
    <dbReference type="NCBI Taxonomy" id="102148"/>
    <lineage>
        <taxon>Bacteria</taxon>
        <taxon>Bacillati</taxon>
        <taxon>Bacillota</taxon>
        <taxon>Erysipelotrichia</taxon>
        <taxon>Erysipelotrichales</taxon>
        <taxon>Erysipelotrichaceae</taxon>
        <taxon>Solobacterium</taxon>
    </lineage>
</organism>
<evidence type="ECO:0000256" key="1">
    <source>
        <dbReference type="SAM" id="Phobius"/>
    </source>
</evidence>
<keyword evidence="1" id="KW-0812">Transmembrane</keyword>